<dbReference type="GO" id="GO:0003677">
    <property type="term" value="F:DNA binding"/>
    <property type="evidence" value="ECO:0007669"/>
    <property type="project" value="InterPro"/>
</dbReference>
<dbReference type="GO" id="GO:0006313">
    <property type="term" value="P:DNA transposition"/>
    <property type="evidence" value="ECO:0007669"/>
    <property type="project" value="InterPro"/>
</dbReference>
<evidence type="ECO:0000313" key="2">
    <source>
        <dbReference type="EMBL" id="OGM98638.1"/>
    </source>
</evidence>
<name>A0A1F8EEX7_9BACT</name>
<proteinExistence type="predicted"/>
<dbReference type="Gene3D" id="3.30.70.1290">
    <property type="entry name" value="Transposase IS200-like"/>
    <property type="match status" value="1"/>
</dbReference>
<dbReference type="InterPro" id="IPR036515">
    <property type="entry name" value="Transposase_17_sf"/>
</dbReference>
<sequence>MNTRDYKECAPGKYYHIFNRGNGKQNIFYNPEDYAFFISRLKSNLYPSDDDSSRIQKLPPDSFSLIAYCLMPNHYHLLIRQNKDIPTSKLVSKVCTSYGKFLNKKYDKVGHLFQDHFKQINVSDNKYLIWLSCYIHDNPKSAGLVNKLYNYEWSSFRFYMSGRGNLPCDNKVILDQFKNVSEYEKLVEESHLLIKNNKELPGDLLLD</sequence>
<dbReference type="EMBL" id="MGJB01000011">
    <property type="protein sequence ID" value="OGM98638.1"/>
    <property type="molecule type" value="Genomic_DNA"/>
</dbReference>
<dbReference type="InterPro" id="IPR002686">
    <property type="entry name" value="Transposase_17"/>
</dbReference>
<gene>
    <name evidence="2" type="ORF">A2649_00530</name>
</gene>
<dbReference type="Proteomes" id="UP000176893">
    <property type="component" value="Unassembled WGS sequence"/>
</dbReference>
<dbReference type="Pfam" id="PF01797">
    <property type="entry name" value="Y1_Tnp"/>
    <property type="match status" value="1"/>
</dbReference>
<dbReference type="SMART" id="SM01321">
    <property type="entry name" value="Y1_Tnp"/>
    <property type="match status" value="1"/>
</dbReference>
<dbReference type="GO" id="GO:0004803">
    <property type="term" value="F:transposase activity"/>
    <property type="evidence" value="ECO:0007669"/>
    <property type="project" value="InterPro"/>
</dbReference>
<accession>A0A1F8EEX7</accession>
<comment type="caution">
    <text evidence="2">The sequence shown here is derived from an EMBL/GenBank/DDBJ whole genome shotgun (WGS) entry which is preliminary data.</text>
</comment>
<dbReference type="PANTHER" id="PTHR34322">
    <property type="entry name" value="TRANSPOSASE, Y1_TNP DOMAIN-CONTAINING"/>
    <property type="match status" value="1"/>
</dbReference>
<dbReference type="AlphaFoldDB" id="A0A1F8EEX7"/>
<evidence type="ECO:0000313" key="3">
    <source>
        <dbReference type="Proteomes" id="UP000176893"/>
    </source>
</evidence>
<reference evidence="2 3" key="1">
    <citation type="journal article" date="2016" name="Nat. Commun.">
        <title>Thousands of microbial genomes shed light on interconnected biogeochemical processes in an aquifer system.</title>
        <authorList>
            <person name="Anantharaman K."/>
            <person name="Brown C.T."/>
            <person name="Hug L.A."/>
            <person name="Sharon I."/>
            <person name="Castelle C.J."/>
            <person name="Probst A.J."/>
            <person name="Thomas B.C."/>
            <person name="Singh A."/>
            <person name="Wilkins M.J."/>
            <person name="Karaoz U."/>
            <person name="Brodie E.L."/>
            <person name="Williams K.H."/>
            <person name="Hubbard S.S."/>
            <person name="Banfield J.F."/>
        </authorList>
    </citation>
    <scope>NUCLEOTIDE SEQUENCE [LARGE SCALE GENOMIC DNA]</scope>
</reference>
<feature type="domain" description="Transposase IS200-like" evidence="1">
    <location>
        <begin position="10"/>
        <end position="138"/>
    </location>
</feature>
<dbReference type="SUPFAM" id="SSF143422">
    <property type="entry name" value="Transposase IS200-like"/>
    <property type="match status" value="1"/>
</dbReference>
<organism evidence="2 3">
    <name type="scientific">Candidatus Yanofskybacteria bacterium RIFCSPHIGHO2_01_FULL_41_26</name>
    <dbReference type="NCBI Taxonomy" id="1802661"/>
    <lineage>
        <taxon>Bacteria</taxon>
        <taxon>Candidatus Yanofskyibacteriota</taxon>
    </lineage>
</organism>
<dbReference type="PANTHER" id="PTHR34322:SF2">
    <property type="entry name" value="TRANSPOSASE IS200-LIKE DOMAIN-CONTAINING PROTEIN"/>
    <property type="match status" value="1"/>
</dbReference>
<dbReference type="STRING" id="1802661.A2649_00530"/>
<evidence type="ECO:0000259" key="1">
    <source>
        <dbReference type="SMART" id="SM01321"/>
    </source>
</evidence>
<protein>
    <recommendedName>
        <fullName evidence="1">Transposase IS200-like domain-containing protein</fullName>
    </recommendedName>
</protein>